<dbReference type="OrthoDB" id="2082621at2"/>
<protein>
    <submittedName>
        <fullName evidence="1">IseA DL-endopeptidase inhibitor</fullName>
    </submittedName>
</protein>
<dbReference type="AlphaFoldDB" id="A0A1G5G2G2"/>
<organism evidence="1 2">
    <name type="scientific">Alkaliphilus peptidifermentans DSM 18978</name>
    <dbReference type="NCBI Taxonomy" id="1120976"/>
    <lineage>
        <taxon>Bacteria</taxon>
        <taxon>Bacillati</taxon>
        <taxon>Bacillota</taxon>
        <taxon>Clostridia</taxon>
        <taxon>Peptostreptococcales</taxon>
        <taxon>Natronincolaceae</taxon>
        <taxon>Alkaliphilus</taxon>
    </lineage>
</organism>
<keyword evidence="2" id="KW-1185">Reference proteome</keyword>
<reference evidence="1 2" key="1">
    <citation type="submission" date="2016-10" db="EMBL/GenBank/DDBJ databases">
        <authorList>
            <person name="de Groot N.N."/>
        </authorList>
    </citation>
    <scope>NUCLEOTIDE SEQUENCE [LARGE SCALE GENOMIC DNA]</scope>
    <source>
        <strain evidence="1 2">DSM 18978</strain>
    </source>
</reference>
<evidence type="ECO:0000313" key="1">
    <source>
        <dbReference type="EMBL" id="SCY45743.1"/>
    </source>
</evidence>
<evidence type="ECO:0000313" key="2">
    <source>
        <dbReference type="Proteomes" id="UP000198636"/>
    </source>
</evidence>
<gene>
    <name evidence="1" type="ORF">SAMN03080606_01584</name>
</gene>
<accession>A0A1G5G2G2</accession>
<dbReference type="Proteomes" id="UP000198636">
    <property type="component" value="Unassembled WGS sequence"/>
</dbReference>
<dbReference type="EMBL" id="FMUS01000008">
    <property type="protein sequence ID" value="SCY45743.1"/>
    <property type="molecule type" value="Genomic_DNA"/>
</dbReference>
<dbReference type="RefSeq" id="WP_091541978.1">
    <property type="nucleotide sequence ID" value="NZ_FMUS01000008.1"/>
</dbReference>
<proteinExistence type="predicted"/>
<dbReference type="STRING" id="1120976.SAMN03080606_01584"/>
<sequence length="185" mass="21709">MKKILFLLIVFLLFLPLWGCNTELQGKDRAAIPSIQDVDEAYIKAYEAFTWFEISTMPVESTTKEADGMIYNKVNHDTIKTYVDLENYFHSIFSQDIAEEVLNTEFKRYRDIDGELYGILADRGTDIYKGEEAFEVRQESDVKFIYTVEVELLGADYSVIGYESHEFLYELINGQWVFTNFYLFR</sequence>
<name>A0A1G5G2G2_9FIRM</name>